<dbReference type="InterPro" id="IPR050482">
    <property type="entry name" value="Sensor_HK_TwoCompSys"/>
</dbReference>
<sequence>MEWGRTARGRRLLDTAVAAGTAALCVTVGFAQSAGLSLYPRLVVSAAPTQWLESALPLALAGPVHYGAVPVAGAALLMWRRRWPVAICAFLVVAATATPLVPAALVALFTVASLRPARTTAAVTALALLPVVLHVPLGILGAGPGASFSASVLATTVTGGVLVGAAVGWGLFLRGLHERGEQLRARDAWRAEQIRQREREALAREMHDVLAHRLSLLSVHAGALEVNRSASPAQVGQAAGVIRSSAHQALEDLQQVLGVLRTPLQADGADTEPPQPALGDLPRLVDESRRTGMRVDLHQEVTEPASVSATTGRTVYRIVQEALTNAHKHAPGQSVRVRVRGTPGAGLDVEIVNGLPEADAPGLPGGGSGLSGLRERAALVGGSLSHGRTERTHEVRAHLPWPA</sequence>
<keyword evidence="8" id="KW-0902">Two-component regulatory system</keyword>
<evidence type="ECO:0000256" key="4">
    <source>
        <dbReference type="ARBA" id="ARBA00022679"/>
    </source>
</evidence>
<keyword evidence="9" id="KW-0812">Transmembrane</keyword>
<evidence type="ECO:0000256" key="1">
    <source>
        <dbReference type="ARBA" id="ARBA00000085"/>
    </source>
</evidence>
<evidence type="ECO:0000313" key="13">
    <source>
        <dbReference type="Proteomes" id="UP000253742"/>
    </source>
</evidence>
<evidence type="ECO:0000256" key="6">
    <source>
        <dbReference type="ARBA" id="ARBA00022777"/>
    </source>
</evidence>
<feature type="transmembrane region" description="Helical" evidence="9">
    <location>
        <begin position="85"/>
        <end position="109"/>
    </location>
</feature>
<dbReference type="AlphaFoldDB" id="A0A369V485"/>
<dbReference type="PANTHER" id="PTHR24421:SF10">
    <property type="entry name" value="NITRATE_NITRITE SENSOR PROTEIN NARQ"/>
    <property type="match status" value="1"/>
</dbReference>
<evidence type="ECO:0000313" key="12">
    <source>
        <dbReference type="EMBL" id="RDD86828.1"/>
    </source>
</evidence>
<organism evidence="12 13">
    <name type="scientific">Streptomyces parvulus</name>
    <dbReference type="NCBI Taxonomy" id="146923"/>
    <lineage>
        <taxon>Bacteria</taxon>
        <taxon>Bacillati</taxon>
        <taxon>Actinomycetota</taxon>
        <taxon>Actinomycetes</taxon>
        <taxon>Kitasatosporales</taxon>
        <taxon>Streptomycetaceae</taxon>
        <taxon>Streptomyces</taxon>
    </lineage>
</organism>
<dbReference type="CDD" id="cd16917">
    <property type="entry name" value="HATPase_UhpB-NarQ-NarX-like"/>
    <property type="match status" value="1"/>
</dbReference>
<proteinExistence type="predicted"/>
<evidence type="ECO:0000256" key="3">
    <source>
        <dbReference type="ARBA" id="ARBA00022553"/>
    </source>
</evidence>
<evidence type="ECO:0000256" key="9">
    <source>
        <dbReference type="SAM" id="Phobius"/>
    </source>
</evidence>
<keyword evidence="9" id="KW-1133">Transmembrane helix</keyword>
<dbReference type="EMBL" id="QQBH01000015">
    <property type="protein sequence ID" value="RDD86828.1"/>
    <property type="molecule type" value="Genomic_DNA"/>
</dbReference>
<reference evidence="12 13" key="1">
    <citation type="submission" date="2018-07" db="EMBL/GenBank/DDBJ databases">
        <title>Genome guided investigation of antibiotics producing actinomycetales strain isolated from a Macau mangrove ecosystem.</title>
        <authorList>
            <person name="Hu D."/>
        </authorList>
    </citation>
    <scope>NUCLEOTIDE SEQUENCE [LARGE SCALE GENOMIC DNA]</scope>
    <source>
        <strain evidence="12 13">2297</strain>
    </source>
</reference>
<evidence type="ECO:0000259" key="11">
    <source>
        <dbReference type="Pfam" id="PF07730"/>
    </source>
</evidence>
<dbReference type="InterPro" id="IPR003594">
    <property type="entry name" value="HATPase_dom"/>
</dbReference>
<dbReference type="SUPFAM" id="SSF55874">
    <property type="entry name" value="ATPase domain of HSP90 chaperone/DNA topoisomerase II/histidine kinase"/>
    <property type="match status" value="1"/>
</dbReference>
<dbReference type="Gene3D" id="3.30.565.10">
    <property type="entry name" value="Histidine kinase-like ATPase, C-terminal domain"/>
    <property type="match status" value="1"/>
</dbReference>
<evidence type="ECO:0000256" key="8">
    <source>
        <dbReference type="ARBA" id="ARBA00023012"/>
    </source>
</evidence>
<dbReference type="Pfam" id="PF07730">
    <property type="entry name" value="HisKA_3"/>
    <property type="match status" value="1"/>
</dbReference>
<dbReference type="GO" id="GO:0000155">
    <property type="term" value="F:phosphorelay sensor kinase activity"/>
    <property type="evidence" value="ECO:0007669"/>
    <property type="project" value="InterPro"/>
</dbReference>
<dbReference type="EC" id="2.7.13.3" evidence="2"/>
<dbReference type="GO" id="GO:0005524">
    <property type="term" value="F:ATP binding"/>
    <property type="evidence" value="ECO:0007669"/>
    <property type="project" value="UniProtKB-KW"/>
</dbReference>
<evidence type="ECO:0000256" key="5">
    <source>
        <dbReference type="ARBA" id="ARBA00022741"/>
    </source>
</evidence>
<feature type="transmembrane region" description="Helical" evidence="9">
    <location>
        <begin position="152"/>
        <end position="172"/>
    </location>
</feature>
<dbReference type="GO" id="GO:0046983">
    <property type="term" value="F:protein dimerization activity"/>
    <property type="evidence" value="ECO:0007669"/>
    <property type="project" value="InterPro"/>
</dbReference>
<keyword evidence="9" id="KW-0472">Membrane</keyword>
<evidence type="ECO:0000256" key="2">
    <source>
        <dbReference type="ARBA" id="ARBA00012438"/>
    </source>
</evidence>
<feature type="transmembrane region" description="Helical" evidence="9">
    <location>
        <begin position="121"/>
        <end position="140"/>
    </location>
</feature>
<comment type="catalytic activity">
    <reaction evidence="1">
        <text>ATP + protein L-histidine = ADP + protein N-phospho-L-histidine.</text>
        <dbReference type="EC" id="2.7.13.3"/>
    </reaction>
</comment>
<keyword evidence="6 12" id="KW-0418">Kinase</keyword>
<dbReference type="Pfam" id="PF02518">
    <property type="entry name" value="HATPase_c"/>
    <property type="match status" value="1"/>
</dbReference>
<name>A0A369V485_9ACTN</name>
<comment type="caution">
    <text evidence="12">The sequence shown here is derived from an EMBL/GenBank/DDBJ whole genome shotgun (WGS) entry which is preliminary data.</text>
</comment>
<feature type="domain" description="Histidine kinase/HSP90-like ATPase" evidence="10">
    <location>
        <begin position="313"/>
        <end position="400"/>
    </location>
</feature>
<protein>
    <recommendedName>
        <fullName evidence="2">histidine kinase</fullName>
        <ecNumber evidence="2">2.7.13.3</ecNumber>
    </recommendedName>
</protein>
<gene>
    <name evidence="12" type="ORF">DVZ84_22245</name>
</gene>
<keyword evidence="3" id="KW-0597">Phosphoprotein</keyword>
<dbReference type="InterPro" id="IPR011712">
    <property type="entry name" value="Sig_transdc_His_kin_sub3_dim/P"/>
</dbReference>
<dbReference type="RefSeq" id="WP_114530584.1">
    <property type="nucleotide sequence ID" value="NZ_JBIVML010000001.1"/>
</dbReference>
<dbReference type="PANTHER" id="PTHR24421">
    <property type="entry name" value="NITRATE/NITRITE SENSOR PROTEIN NARX-RELATED"/>
    <property type="match status" value="1"/>
</dbReference>
<keyword evidence="7" id="KW-0067">ATP-binding</keyword>
<feature type="domain" description="Signal transduction histidine kinase subgroup 3 dimerisation and phosphoacceptor" evidence="11">
    <location>
        <begin position="198"/>
        <end position="263"/>
    </location>
</feature>
<dbReference type="Gene3D" id="1.20.5.1930">
    <property type="match status" value="1"/>
</dbReference>
<evidence type="ECO:0000259" key="10">
    <source>
        <dbReference type="Pfam" id="PF02518"/>
    </source>
</evidence>
<keyword evidence="5" id="KW-0547">Nucleotide-binding</keyword>
<keyword evidence="4" id="KW-0808">Transferase</keyword>
<dbReference type="Proteomes" id="UP000253742">
    <property type="component" value="Unassembled WGS sequence"/>
</dbReference>
<accession>A0A369V485</accession>
<dbReference type="InterPro" id="IPR036890">
    <property type="entry name" value="HATPase_C_sf"/>
</dbReference>
<dbReference type="OrthoDB" id="227596at2"/>
<feature type="transmembrane region" description="Helical" evidence="9">
    <location>
        <begin position="55"/>
        <end position="78"/>
    </location>
</feature>
<dbReference type="GO" id="GO:0016020">
    <property type="term" value="C:membrane"/>
    <property type="evidence" value="ECO:0007669"/>
    <property type="project" value="InterPro"/>
</dbReference>
<evidence type="ECO:0000256" key="7">
    <source>
        <dbReference type="ARBA" id="ARBA00022840"/>
    </source>
</evidence>